<reference evidence="2 3" key="1">
    <citation type="submission" date="2021-07" db="EMBL/GenBank/DDBJ databases">
        <authorList>
            <person name="So Y."/>
        </authorList>
    </citation>
    <scope>NUCLEOTIDE SEQUENCE [LARGE SCALE GENOMIC DNA]</scope>
    <source>
        <strain evidence="2 3">HJA6</strain>
    </source>
</reference>
<accession>A0ABS7A6H3</accession>
<organism evidence="2 3">
    <name type="scientific">Roseomonas alba</name>
    <dbReference type="NCBI Taxonomy" id="2846776"/>
    <lineage>
        <taxon>Bacteria</taxon>
        <taxon>Pseudomonadati</taxon>
        <taxon>Pseudomonadota</taxon>
        <taxon>Alphaproteobacteria</taxon>
        <taxon>Acetobacterales</taxon>
        <taxon>Roseomonadaceae</taxon>
        <taxon>Roseomonas</taxon>
    </lineage>
</organism>
<comment type="caution">
    <text evidence="2">The sequence shown here is derived from an EMBL/GenBank/DDBJ whole genome shotgun (WGS) entry which is preliminary data.</text>
</comment>
<dbReference type="Proteomes" id="UP001196565">
    <property type="component" value="Unassembled WGS sequence"/>
</dbReference>
<dbReference type="Pfam" id="PF00535">
    <property type="entry name" value="Glycos_transf_2"/>
    <property type="match status" value="1"/>
</dbReference>
<dbReference type="CDD" id="cd04186">
    <property type="entry name" value="GT_2_like_c"/>
    <property type="match status" value="1"/>
</dbReference>
<proteinExistence type="predicted"/>
<dbReference type="RefSeq" id="WP_219762376.1">
    <property type="nucleotide sequence ID" value="NZ_JAHYBZ010000002.1"/>
</dbReference>
<dbReference type="PANTHER" id="PTHR43179:SF7">
    <property type="entry name" value="RHAMNOSYLTRANSFERASE WBBL"/>
    <property type="match status" value="1"/>
</dbReference>
<sequence>MTVVTVTHDSRDAIGGFLAALPADLALVVVDNASADGTPDRVASLRPSAQVIRNRANRGFGAGCNAGLDVAATEFALLLNPDARLAPGTLETLVDAADRFPDAAILAPTILGRDGHRVRSYETTRARRPLLPRRRDAEPWPEGPACFDFVSGAAMLLRLAQGLRFDESLFLFYEDDALCAEARARGHSVVLVPDARVEHAGGTSSPPSLRIRWRKAYHMALSRQVFGARHGHADAPQRLLRHGGKAIGHALTLRGTKALEDLAGLAGTLIWLGRRRR</sequence>
<gene>
    <name evidence="2" type="ORF">KPL78_08060</name>
</gene>
<name>A0ABS7A6H3_9PROT</name>
<dbReference type="EMBL" id="JAHYBZ010000002">
    <property type="protein sequence ID" value="MBW6397793.1"/>
    <property type="molecule type" value="Genomic_DNA"/>
</dbReference>
<dbReference type="InterPro" id="IPR001173">
    <property type="entry name" value="Glyco_trans_2-like"/>
</dbReference>
<dbReference type="Gene3D" id="3.90.550.10">
    <property type="entry name" value="Spore Coat Polysaccharide Biosynthesis Protein SpsA, Chain A"/>
    <property type="match status" value="1"/>
</dbReference>
<protein>
    <submittedName>
        <fullName evidence="2">Glycosyltransferase family 2 protein</fullName>
    </submittedName>
</protein>
<dbReference type="InterPro" id="IPR029044">
    <property type="entry name" value="Nucleotide-diphossugar_trans"/>
</dbReference>
<evidence type="ECO:0000313" key="3">
    <source>
        <dbReference type="Proteomes" id="UP001196565"/>
    </source>
</evidence>
<dbReference type="SUPFAM" id="SSF53448">
    <property type="entry name" value="Nucleotide-diphospho-sugar transferases"/>
    <property type="match status" value="1"/>
</dbReference>
<feature type="domain" description="Glycosyltransferase 2-like" evidence="1">
    <location>
        <begin position="2"/>
        <end position="138"/>
    </location>
</feature>
<keyword evidence="3" id="KW-1185">Reference proteome</keyword>
<evidence type="ECO:0000259" key="1">
    <source>
        <dbReference type="Pfam" id="PF00535"/>
    </source>
</evidence>
<dbReference type="PANTHER" id="PTHR43179">
    <property type="entry name" value="RHAMNOSYLTRANSFERASE WBBL"/>
    <property type="match status" value="1"/>
</dbReference>
<evidence type="ECO:0000313" key="2">
    <source>
        <dbReference type="EMBL" id="MBW6397793.1"/>
    </source>
</evidence>